<dbReference type="EMBL" id="RBAH01000033">
    <property type="protein sequence ID" value="RKN70055.1"/>
    <property type="molecule type" value="Genomic_DNA"/>
</dbReference>
<dbReference type="RefSeq" id="WP_120751162.1">
    <property type="nucleotide sequence ID" value="NZ_RBAH01000033.1"/>
</dbReference>
<keyword evidence="3" id="KW-0378">Hydrolase</keyword>
<comment type="cofactor">
    <cofactor evidence="1">
        <name>Zn(2+)</name>
        <dbReference type="ChEBI" id="CHEBI:29105"/>
    </cofactor>
</comment>
<keyword evidence="4" id="KW-0862">Zinc</keyword>
<dbReference type="Proteomes" id="UP000282311">
    <property type="component" value="Unassembled WGS sequence"/>
</dbReference>
<evidence type="ECO:0000256" key="3">
    <source>
        <dbReference type="ARBA" id="ARBA00022801"/>
    </source>
</evidence>
<dbReference type="AlphaFoldDB" id="A0A3B0B7H6"/>
<evidence type="ECO:0000313" key="6">
    <source>
        <dbReference type="EMBL" id="RKN70055.1"/>
    </source>
</evidence>
<evidence type="ECO:0000313" key="7">
    <source>
        <dbReference type="Proteomes" id="UP000282311"/>
    </source>
</evidence>
<dbReference type="GO" id="GO:0016788">
    <property type="term" value="F:hydrolase activity, acting on ester bonds"/>
    <property type="evidence" value="ECO:0007669"/>
    <property type="project" value="InterPro"/>
</dbReference>
<accession>A0A3B0B7H6</accession>
<evidence type="ECO:0000259" key="5">
    <source>
        <dbReference type="Pfam" id="PF24827"/>
    </source>
</evidence>
<dbReference type="Gene3D" id="3.40.630.10">
    <property type="entry name" value="Zn peptidases"/>
    <property type="match status" value="1"/>
</dbReference>
<keyword evidence="7" id="KW-1185">Reference proteome</keyword>
<dbReference type="PANTHER" id="PTHR37326">
    <property type="entry name" value="BLL3975 PROTEIN"/>
    <property type="match status" value="1"/>
</dbReference>
<evidence type="ECO:0000256" key="1">
    <source>
        <dbReference type="ARBA" id="ARBA00001947"/>
    </source>
</evidence>
<evidence type="ECO:0000256" key="4">
    <source>
        <dbReference type="ARBA" id="ARBA00022833"/>
    </source>
</evidence>
<dbReference type="PANTHER" id="PTHR37326:SF1">
    <property type="entry name" value="BLL3975 PROTEIN"/>
    <property type="match status" value="1"/>
</dbReference>
<sequence>MQITKRRLAPSSKYETPYYIIRGSGSGRTVVVTAGVHGNEVASIAAAKKLLRLIRQHDVYIRSGKLILVPIVNQIAYKRHIRGKPDLNRTFPRHSRESARHPLSASLFRLAKRNRPDWYIDLHEANGFSKRNPRVLGQTLIANPRSKAVPAMKRVTAKLNGRITNRSRHFTIKLRSLPGSGRNAAYGILKSKAITVETSWEMPRSTRVGYQVDIVRRLLREAKLTSD</sequence>
<protein>
    <submittedName>
        <fullName evidence="6">Deacylase</fullName>
    </submittedName>
</protein>
<keyword evidence="2" id="KW-0479">Metal-binding</keyword>
<comment type="caution">
    <text evidence="6">The sequence shown here is derived from an EMBL/GenBank/DDBJ whole genome shotgun (WGS) entry which is preliminary data.</text>
</comment>
<dbReference type="Pfam" id="PF24827">
    <property type="entry name" value="AstE_AspA_cat"/>
    <property type="match status" value="1"/>
</dbReference>
<dbReference type="OrthoDB" id="2647974at2"/>
<gene>
    <name evidence="6" type="ORF">D7M11_31005</name>
</gene>
<organism evidence="6 7">
    <name type="scientific">Paenibacillus ginsengarvi</name>
    <dbReference type="NCBI Taxonomy" id="400777"/>
    <lineage>
        <taxon>Bacteria</taxon>
        <taxon>Bacillati</taxon>
        <taxon>Bacillota</taxon>
        <taxon>Bacilli</taxon>
        <taxon>Bacillales</taxon>
        <taxon>Paenibacillaceae</taxon>
        <taxon>Paenibacillus</taxon>
    </lineage>
</organism>
<evidence type="ECO:0000256" key="2">
    <source>
        <dbReference type="ARBA" id="ARBA00022723"/>
    </source>
</evidence>
<reference evidence="6 7" key="1">
    <citation type="journal article" date="2007" name="Int. J. Syst. Evol. Microbiol.">
        <title>Paenibacillus ginsengarvi sp. nov., isolated from soil from ginseng cultivation.</title>
        <authorList>
            <person name="Yoon M.H."/>
            <person name="Ten L.N."/>
            <person name="Im W.T."/>
        </authorList>
    </citation>
    <scope>NUCLEOTIDE SEQUENCE [LARGE SCALE GENOMIC DNA]</scope>
    <source>
        <strain evidence="6 7">KCTC 13059</strain>
    </source>
</reference>
<dbReference type="InterPro" id="IPR055438">
    <property type="entry name" value="AstE_AspA_cat"/>
</dbReference>
<dbReference type="InterPro" id="IPR053138">
    <property type="entry name" value="N-alpha-Ac-DABA_deacetylase"/>
</dbReference>
<name>A0A3B0B7H6_9BACL</name>
<proteinExistence type="predicted"/>
<dbReference type="GO" id="GO:0046872">
    <property type="term" value="F:metal ion binding"/>
    <property type="evidence" value="ECO:0007669"/>
    <property type="project" value="UniProtKB-KW"/>
</dbReference>
<feature type="domain" description="Succinylglutamate desuccinylase/Aspartoacylase catalytic" evidence="5">
    <location>
        <begin position="27"/>
        <end position="126"/>
    </location>
</feature>
<dbReference type="SUPFAM" id="SSF53187">
    <property type="entry name" value="Zn-dependent exopeptidases"/>
    <property type="match status" value="1"/>
</dbReference>